<evidence type="ECO:0000256" key="1">
    <source>
        <dbReference type="SAM" id="MobiDB-lite"/>
    </source>
</evidence>
<gene>
    <name evidence="2" type="ORF">SAMN05192568_102966</name>
</gene>
<evidence type="ECO:0000313" key="3">
    <source>
        <dbReference type="Proteomes" id="UP000199048"/>
    </source>
</evidence>
<feature type="compositionally biased region" description="Polar residues" evidence="1">
    <location>
        <begin position="7"/>
        <end position="16"/>
    </location>
</feature>
<keyword evidence="3" id="KW-1185">Reference proteome</keyword>
<dbReference type="RefSeq" id="WP_092044390.1">
    <property type="nucleotide sequence ID" value="NZ_FOTK01000029.1"/>
</dbReference>
<dbReference type="Proteomes" id="UP000199048">
    <property type="component" value="Unassembled WGS sequence"/>
</dbReference>
<accession>A0A1I4QE37</accession>
<dbReference type="OrthoDB" id="8005662at2"/>
<evidence type="ECO:0000313" key="2">
    <source>
        <dbReference type="EMBL" id="SFM38284.1"/>
    </source>
</evidence>
<feature type="compositionally biased region" description="Pro residues" evidence="1">
    <location>
        <begin position="42"/>
        <end position="52"/>
    </location>
</feature>
<protein>
    <submittedName>
        <fullName evidence="2">Uncharacterized protein</fullName>
    </submittedName>
</protein>
<feature type="region of interest" description="Disordered" evidence="1">
    <location>
        <begin position="1"/>
        <end position="65"/>
    </location>
</feature>
<sequence length="65" mass="6786">MSRRNENNSPIETTAQEAPERRSQSAAEHPAAREPGAFDPSDPNPPAPPTPRAPSASDAGFGSFG</sequence>
<reference evidence="3" key="1">
    <citation type="submission" date="2016-10" db="EMBL/GenBank/DDBJ databases">
        <authorList>
            <person name="Varghese N."/>
            <person name="Submissions S."/>
        </authorList>
    </citation>
    <scope>NUCLEOTIDE SEQUENCE [LARGE SCALE GENOMIC DNA]</scope>
    <source>
        <strain evidence="3">BL36</strain>
    </source>
</reference>
<dbReference type="EMBL" id="FOTK01000029">
    <property type="protein sequence ID" value="SFM38284.1"/>
    <property type="molecule type" value="Genomic_DNA"/>
</dbReference>
<proteinExistence type="predicted"/>
<dbReference type="AlphaFoldDB" id="A0A1I4QE37"/>
<name>A0A1I4QE37_9HYPH</name>
<organism evidence="2 3">
    <name type="scientific">Methylobacterium pseudosasicola</name>
    <dbReference type="NCBI Taxonomy" id="582667"/>
    <lineage>
        <taxon>Bacteria</taxon>
        <taxon>Pseudomonadati</taxon>
        <taxon>Pseudomonadota</taxon>
        <taxon>Alphaproteobacteria</taxon>
        <taxon>Hyphomicrobiales</taxon>
        <taxon>Methylobacteriaceae</taxon>
        <taxon>Methylobacterium</taxon>
    </lineage>
</organism>